<evidence type="ECO:0000256" key="8">
    <source>
        <dbReference type="SAM" id="SignalP"/>
    </source>
</evidence>
<dbReference type="PANTHER" id="PTHR12011">
    <property type="entry name" value="ADHESION G-PROTEIN COUPLED RECEPTOR"/>
    <property type="match status" value="1"/>
</dbReference>
<dbReference type="InterPro" id="IPR057244">
    <property type="entry name" value="GAIN_B"/>
</dbReference>
<feature type="chain" id="PRO_5040452088" evidence="8">
    <location>
        <begin position="20"/>
        <end position="516"/>
    </location>
</feature>
<dbReference type="Gene3D" id="2.60.220.50">
    <property type="match status" value="1"/>
</dbReference>
<feature type="transmembrane region" description="Helical" evidence="7">
    <location>
        <begin position="341"/>
        <end position="363"/>
    </location>
</feature>
<keyword evidence="2 7" id="KW-0812">Transmembrane</keyword>
<feature type="transmembrane region" description="Helical" evidence="7">
    <location>
        <begin position="468"/>
        <end position="490"/>
    </location>
</feature>
<evidence type="ECO:0000256" key="1">
    <source>
        <dbReference type="ARBA" id="ARBA00004141"/>
    </source>
</evidence>
<dbReference type="GO" id="GO:0007166">
    <property type="term" value="P:cell surface receptor signaling pathway"/>
    <property type="evidence" value="ECO:0007669"/>
    <property type="project" value="InterPro"/>
</dbReference>
<dbReference type="GO" id="GO:0007189">
    <property type="term" value="P:adenylate cyclase-activating G protein-coupled receptor signaling pathway"/>
    <property type="evidence" value="ECO:0007669"/>
    <property type="project" value="TreeGrafter"/>
</dbReference>
<reference evidence="11" key="1">
    <citation type="journal article" date="2023" name="Science">
        <title>Genome structures resolve the early diversification of teleost fishes.</title>
        <authorList>
            <person name="Parey E."/>
            <person name="Louis A."/>
            <person name="Montfort J."/>
            <person name="Bouchez O."/>
            <person name="Roques C."/>
            <person name="Iampietro C."/>
            <person name="Lluch J."/>
            <person name="Castinel A."/>
            <person name="Donnadieu C."/>
            <person name="Desvignes T."/>
            <person name="Floi Bucao C."/>
            <person name="Jouanno E."/>
            <person name="Wen M."/>
            <person name="Mejri S."/>
            <person name="Dirks R."/>
            <person name="Jansen H."/>
            <person name="Henkel C."/>
            <person name="Chen W.J."/>
            <person name="Zahm M."/>
            <person name="Cabau C."/>
            <person name="Klopp C."/>
            <person name="Thompson A.W."/>
            <person name="Robinson-Rechavi M."/>
            <person name="Braasch I."/>
            <person name="Lecointre G."/>
            <person name="Bobe J."/>
            <person name="Postlethwait J.H."/>
            <person name="Berthelot C."/>
            <person name="Roest Crollius H."/>
            <person name="Guiguen Y."/>
        </authorList>
    </citation>
    <scope>NUCLEOTIDE SEQUENCE</scope>
    <source>
        <strain evidence="11">Concon-B</strain>
    </source>
</reference>
<keyword evidence="8" id="KW-0732">Signal</keyword>
<dbReference type="EMBL" id="JAFJMO010000007">
    <property type="protein sequence ID" value="KAJ8272093.1"/>
    <property type="molecule type" value="Genomic_DNA"/>
</dbReference>
<feature type="compositionally biased region" description="Polar residues" evidence="6">
    <location>
        <begin position="505"/>
        <end position="516"/>
    </location>
</feature>
<name>A0A9Q1DK41_CONCO</name>
<dbReference type="FunFam" id="1.20.1070.10:FF:000222">
    <property type="entry name" value="Adhesion G protein-coupled receptor G3"/>
    <property type="match status" value="1"/>
</dbReference>
<dbReference type="Pfam" id="PF01825">
    <property type="entry name" value="GPS"/>
    <property type="match status" value="1"/>
</dbReference>
<protein>
    <submittedName>
        <fullName evidence="11">Uncharacterized protein</fullName>
    </submittedName>
</protein>
<comment type="caution">
    <text evidence="11">The sequence shown here is derived from an EMBL/GenBank/DDBJ whole genome shotgun (WGS) entry which is preliminary data.</text>
</comment>
<dbReference type="PROSITE" id="PS50261">
    <property type="entry name" value="G_PROTEIN_RECEP_F2_4"/>
    <property type="match status" value="1"/>
</dbReference>
<evidence type="ECO:0000256" key="7">
    <source>
        <dbReference type="SAM" id="Phobius"/>
    </source>
</evidence>
<evidence type="ECO:0000313" key="11">
    <source>
        <dbReference type="EMBL" id="KAJ8272093.1"/>
    </source>
</evidence>
<evidence type="ECO:0000256" key="6">
    <source>
        <dbReference type="SAM" id="MobiDB-lite"/>
    </source>
</evidence>
<evidence type="ECO:0000256" key="4">
    <source>
        <dbReference type="ARBA" id="ARBA00023136"/>
    </source>
</evidence>
<feature type="transmembrane region" description="Helical" evidence="7">
    <location>
        <begin position="399"/>
        <end position="419"/>
    </location>
</feature>
<organism evidence="11 12">
    <name type="scientific">Conger conger</name>
    <name type="common">Conger eel</name>
    <name type="synonym">Muraena conger</name>
    <dbReference type="NCBI Taxonomy" id="82655"/>
    <lineage>
        <taxon>Eukaryota</taxon>
        <taxon>Metazoa</taxon>
        <taxon>Chordata</taxon>
        <taxon>Craniata</taxon>
        <taxon>Vertebrata</taxon>
        <taxon>Euteleostomi</taxon>
        <taxon>Actinopterygii</taxon>
        <taxon>Neopterygii</taxon>
        <taxon>Teleostei</taxon>
        <taxon>Anguilliformes</taxon>
        <taxon>Congridae</taxon>
        <taxon>Conger</taxon>
    </lineage>
</organism>
<evidence type="ECO:0000313" key="12">
    <source>
        <dbReference type="Proteomes" id="UP001152803"/>
    </source>
</evidence>
<dbReference type="Proteomes" id="UP001152803">
    <property type="component" value="Unassembled WGS sequence"/>
</dbReference>
<dbReference type="PROSITE" id="PS50221">
    <property type="entry name" value="GAIN_B"/>
    <property type="match status" value="1"/>
</dbReference>
<keyword evidence="4 7" id="KW-0472">Membrane</keyword>
<keyword evidence="3 7" id="KW-1133">Transmembrane helix</keyword>
<feature type="region of interest" description="Disordered" evidence="6">
    <location>
        <begin position="497"/>
        <end position="516"/>
    </location>
</feature>
<feature type="domain" description="G-protein coupled receptors family 2 profile 2" evidence="10">
    <location>
        <begin position="224"/>
        <end position="491"/>
    </location>
</feature>
<feature type="transmembrane region" description="Helical" evidence="7">
    <location>
        <begin position="261"/>
        <end position="286"/>
    </location>
</feature>
<dbReference type="InterPro" id="IPR017981">
    <property type="entry name" value="GPCR_2-like_7TM"/>
</dbReference>
<dbReference type="GO" id="GO:0004930">
    <property type="term" value="F:G protein-coupled receptor activity"/>
    <property type="evidence" value="ECO:0007669"/>
    <property type="project" value="InterPro"/>
</dbReference>
<dbReference type="AlphaFoldDB" id="A0A9Q1DK41"/>
<evidence type="ECO:0000256" key="2">
    <source>
        <dbReference type="ARBA" id="ARBA00022692"/>
    </source>
</evidence>
<dbReference type="SMART" id="SM00303">
    <property type="entry name" value="GPS"/>
    <property type="match status" value="1"/>
</dbReference>
<dbReference type="Pfam" id="PF00002">
    <property type="entry name" value="7tm_2"/>
    <property type="match status" value="1"/>
</dbReference>
<dbReference type="OrthoDB" id="6134459at2759"/>
<feature type="transmembrane region" description="Helical" evidence="7">
    <location>
        <begin position="226"/>
        <end position="249"/>
    </location>
</feature>
<dbReference type="PRINTS" id="PR00249">
    <property type="entry name" value="GPCRSECRETIN"/>
</dbReference>
<sequence length="516" mass="57855">MKNLRHLLLLLIQVTSTPSQQAQIRCDDVQSHCRQSNLSWTSCYEENIAMCKRGPASRRNIEDVDVKDFYHNDVDNMVDFEHESAVGYALYLPSEALSRSSGARFSHEVTVALTLFNSSLFNAQVGKNETILGGRVLGVKVGRRAVRDLNSPVRISFIHTNETRGRCVYLEELENGTGQWSTEGCNVSRTSKMFVCSCNHLSFFAVLVNPEALTSVDPVNLVSLSYINYIGCGLSVFFTAITLLMHLCLRNFRKGRSDQSMTVHLNLTAALFCLHLFFLLSVAWPLLGRDPDRGVGLVVCQALGLLLHYSLLATFTWMALEGFHLYLLLVRVFNIYVRRYLLKLALVGWGVPMVTVIACAATANYGKFCLQRKREGVLHTGTEICWITKPYVSYITVTGYLGLVFLFGAVMLCVMVAKLRKVRTRSACHQEYKRRLGRDCLTILGMGCVLGVPWGLAFLTYGPLSLPGLYLFTIVNGFQGVFIFFWFLALTWQPNKDEGSAGKDPSTQKMETSFNN</sequence>
<keyword evidence="5" id="KW-1015">Disulfide bond</keyword>
<feature type="domain" description="GAIN-B" evidence="9">
    <location>
        <begin position="55"/>
        <end position="214"/>
    </location>
</feature>
<dbReference type="InterPro" id="IPR000203">
    <property type="entry name" value="GPS"/>
</dbReference>
<feature type="transmembrane region" description="Helical" evidence="7">
    <location>
        <begin position="440"/>
        <end position="462"/>
    </location>
</feature>
<evidence type="ECO:0000256" key="5">
    <source>
        <dbReference type="ARBA" id="ARBA00023157"/>
    </source>
</evidence>
<feature type="signal peptide" evidence="8">
    <location>
        <begin position="1"/>
        <end position="19"/>
    </location>
</feature>
<dbReference type="InterPro" id="IPR000832">
    <property type="entry name" value="GPCR_2_secretin-like"/>
</dbReference>
<evidence type="ECO:0000256" key="3">
    <source>
        <dbReference type="ARBA" id="ARBA00022989"/>
    </source>
</evidence>
<feature type="transmembrane region" description="Helical" evidence="7">
    <location>
        <begin position="306"/>
        <end position="329"/>
    </location>
</feature>
<evidence type="ECO:0000259" key="9">
    <source>
        <dbReference type="PROSITE" id="PS50221"/>
    </source>
</evidence>
<evidence type="ECO:0000259" key="10">
    <source>
        <dbReference type="PROSITE" id="PS50261"/>
    </source>
</evidence>
<dbReference type="InterPro" id="IPR046338">
    <property type="entry name" value="GAIN_dom_sf"/>
</dbReference>
<dbReference type="PANTHER" id="PTHR12011:SF285">
    <property type="entry name" value="ADHESION G PROTEIN-COUPLED RECEPTOR G3"/>
    <property type="match status" value="1"/>
</dbReference>
<accession>A0A9Q1DK41</accession>
<comment type="subcellular location">
    <subcellularLocation>
        <location evidence="1">Membrane</location>
        <topology evidence="1">Multi-pass membrane protein</topology>
    </subcellularLocation>
</comment>
<proteinExistence type="predicted"/>
<keyword evidence="12" id="KW-1185">Reference proteome</keyword>
<dbReference type="GO" id="GO:0005886">
    <property type="term" value="C:plasma membrane"/>
    <property type="evidence" value="ECO:0007669"/>
    <property type="project" value="TreeGrafter"/>
</dbReference>
<dbReference type="Gene3D" id="1.20.1070.10">
    <property type="entry name" value="Rhodopsin 7-helix transmembrane proteins"/>
    <property type="match status" value="1"/>
</dbReference>
<gene>
    <name evidence="11" type="ORF">COCON_G00109520</name>
</gene>